<name>A0AAE1PBQ1_9EUCA</name>
<dbReference type="AlphaFoldDB" id="A0AAE1PBQ1"/>
<evidence type="ECO:0000313" key="3">
    <source>
        <dbReference type="EMBL" id="KAK4304330.1"/>
    </source>
</evidence>
<feature type="region of interest" description="Disordered" evidence="1">
    <location>
        <begin position="72"/>
        <end position="93"/>
    </location>
</feature>
<feature type="compositionally biased region" description="Gly residues" evidence="1">
    <location>
        <begin position="82"/>
        <end position="91"/>
    </location>
</feature>
<reference evidence="3" key="1">
    <citation type="submission" date="2023-11" db="EMBL/GenBank/DDBJ databases">
        <title>Genome assemblies of two species of porcelain crab, Petrolisthes cinctipes and Petrolisthes manimaculis (Anomura: Porcellanidae).</title>
        <authorList>
            <person name="Angst P."/>
        </authorList>
    </citation>
    <scope>NUCLEOTIDE SEQUENCE</scope>
    <source>
        <strain evidence="3">PB745_02</strain>
        <tissue evidence="3">Gill</tissue>
    </source>
</reference>
<feature type="compositionally biased region" description="Low complexity" evidence="1">
    <location>
        <begin position="20"/>
        <end position="33"/>
    </location>
</feature>
<proteinExistence type="predicted"/>
<comment type="caution">
    <text evidence="3">The sequence shown here is derived from an EMBL/GenBank/DDBJ whole genome shotgun (WGS) entry which is preliminary data.</text>
</comment>
<evidence type="ECO:0000313" key="4">
    <source>
        <dbReference type="Proteomes" id="UP001292094"/>
    </source>
</evidence>
<feature type="chain" id="PRO_5042003476" evidence="2">
    <location>
        <begin position="18"/>
        <end position="137"/>
    </location>
</feature>
<sequence>MVVVVLLVVTVQHQAASQCSSNNDSPNSPSTPDFTQMPNPINTFAVTLLKQMHSLGIMENFVFSPLQRMDCPGPRVPRGRGTDGGGAGEGPGYKTLQGHFEVAVGESSLRGPRAQVPPVCRDMLKDAVNDLELDEVR</sequence>
<organism evidence="3 4">
    <name type="scientific">Petrolisthes manimaculis</name>
    <dbReference type="NCBI Taxonomy" id="1843537"/>
    <lineage>
        <taxon>Eukaryota</taxon>
        <taxon>Metazoa</taxon>
        <taxon>Ecdysozoa</taxon>
        <taxon>Arthropoda</taxon>
        <taxon>Crustacea</taxon>
        <taxon>Multicrustacea</taxon>
        <taxon>Malacostraca</taxon>
        <taxon>Eumalacostraca</taxon>
        <taxon>Eucarida</taxon>
        <taxon>Decapoda</taxon>
        <taxon>Pleocyemata</taxon>
        <taxon>Anomura</taxon>
        <taxon>Galatheoidea</taxon>
        <taxon>Porcellanidae</taxon>
        <taxon>Petrolisthes</taxon>
    </lineage>
</organism>
<keyword evidence="2" id="KW-0732">Signal</keyword>
<feature type="region of interest" description="Disordered" evidence="1">
    <location>
        <begin position="17"/>
        <end position="38"/>
    </location>
</feature>
<gene>
    <name evidence="3" type="ORF">Pmani_023721</name>
</gene>
<feature type="signal peptide" evidence="2">
    <location>
        <begin position="1"/>
        <end position="17"/>
    </location>
</feature>
<dbReference type="Proteomes" id="UP001292094">
    <property type="component" value="Unassembled WGS sequence"/>
</dbReference>
<evidence type="ECO:0000256" key="1">
    <source>
        <dbReference type="SAM" id="MobiDB-lite"/>
    </source>
</evidence>
<protein>
    <submittedName>
        <fullName evidence="3">Uncharacterized protein</fullName>
    </submittedName>
</protein>
<evidence type="ECO:0000256" key="2">
    <source>
        <dbReference type="SAM" id="SignalP"/>
    </source>
</evidence>
<accession>A0AAE1PBQ1</accession>
<dbReference type="EMBL" id="JAWZYT010002446">
    <property type="protein sequence ID" value="KAK4304330.1"/>
    <property type="molecule type" value="Genomic_DNA"/>
</dbReference>
<keyword evidence="4" id="KW-1185">Reference proteome</keyword>